<proteinExistence type="predicted"/>
<protein>
    <submittedName>
        <fullName evidence="1">Uncharacterized protein</fullName>
    </submittedName>
</protein>
<organism evidence="1 2">
    <name type="scientific">Anabarilius grahami</name>
    <name type="common">Kanglang fish</name>
    <name type="synonym">Barilius grahami</name>
    <dbReference type="NCBI Taxonomy" id="495550"/>
    <lineage>
        <taxon>Eukaryota</taxon>
        <taxon>Metazoa</taxon>
        <taxon>Chordata</taxon>
        <taxon>Craniata</taxon>
        <taxon>Vertebrata</taxon>
        <taxon>Euteleostomi</taxon>
        <taxon>Actinopterygii</taxon>
        <taxon>Neopterygii</taxon>
        <taxon>Teleostei</taxon>
        <taxon>Ostariophysi</taxon>
        <taxon>Cypriniformes</taxon>
        <taxon>Xenocyprididae</taxon>
        <taxon>Xenocypridinae</taxon>
        <taxon>Xenocypridinae incertae sedis</taxon>
        <taxon>Anabarilius</taxon>
    </lineage>
</organism>
<accession>A0A3N0ZA49</accession>
<keyword evidence="2" id="KW-1185">Reference proteome</keyword>
<evidence type="ECO:0000313" key="1">
    <source>
        <dbReference type="EMBL" id="ROL55310.1"/>
    </source>
</evidence>
<reference evidence="1 2" key="1">
    <citation type="submission" date="2018-10" db="EMBL/GenBank/DDBJ databases">
        <title>Genome assembly for a Yunnan-Guizhou Plateau 3E fish, Anabarilius grahami (Regan), and its evolutionary and genetic applications.</title>
        <authorList>
            <person name="Jiang W."/>
        </authorList>
    </citation>
    <scope>NUCLEOTIDE SEQUENCE [LARGE SCALE GENOMIC DNA]</scope>
    <source>
        <strain evidence="1">AG-KIZ</strain>
        <tissue evidence="1">Muscle</tissue>
    </source>
</reference>
<dbReference type="EMBL" id="RJVU01001236">
    <property type="protein sequence ID" value="ROL55310.1"/>
    <property type="molecule type" value="Genomic_DNA"/>
</dbReference>
<sequence>MDLDAFSPINPVNPAECQNHQSPTYCVRGIDGSLPGCIGENWRSLAPIIPQISKQLHVDEISPTCHLLFDITWQRHSDGNSSASNFLQLQDGRDAPLSKLEGDETLESQGSKHPLLGAWVRMSLFSCLHSENSEKEAGEIK</sequence>
<evidence type="ECO:0000313" key="2">
    <source>
        <dbReference type="Proteomes" id="UP000281406"/>
    </source>
</evidence>
<dbReference type="AlphaFoldDB" id="A0A3N0ZA49"/>
<name>A0A3N0ZA49_ANAGA</name>
<comment type="caution">
    <text evidence="1">The sequence shown here is derived from an EMBL/GenBank/DDBJ whole genome shotgun (WGS) entry which is preliminary data.</text>
</comment>
<dbReference type="Proteomes" id="UP000281406">
    <property type="component" value="Unassembled WGS sequence"/>
</dbReference>
<gene>
    <name evidence="1" type="ORF">DPX16_8941</name>
</gene>